<comment type="caution">
    <text evidence="3">The sequence shown here is derived from an EMBL/GenBank/DDBJ whole genome shotgun (WGS) entry which is preliminary data.</text>
</comment>
<evidence type="ECO:0000256" key="1">
    <source>
        <dbReference type="SAM" id="MobiDB-lite"/>
    </source>
</evidence>
<evidence type="ECO:0000256" key="2">
    <source>
        <dbReference type="SAM" id="Phobius"/>
    </source>
</evidence>
<dbReference type="EMBL" id="BMJJ01000008">
    <property type="protein sequence ID" value="GGD26716.1"/>
    <property type="molecule type" value="Genomic_DNA"/>
</dbReference>
<keyword evidence="2" id="KW-0812">Transmembrane</keyword>
<reference evidence="3" key="2">
    <citation type="submission" date="2020-09" db="EMBL/GenBank/DDBJ databases">
        <authorList>
            <person name="Sun Q."/>
            <person name="Zhou Y."/>
        </authorList>
    </citation>
    <scope>NUCLEOTIDE SEQUENCE</scope>
    <source>
        <strain evidence="3">CGMCC 1.15493</strain>
    </source>
</reference>
<keyword evidence="2" id="KW-1133">Transmembrane helix</keyword>
<feature type="compositionally biased region" description="Low complexity" evidence="1">
    <location>
        <begin position="162"/>
        <end position="184"/>
    </location>
</feature>
<keyword evidence="2" id="KW-0472">Membrane</keyword>
<name>A0A916Y1X1_9HYPH</name>
<organism evidence="3 4">
    <name type="scientific">Aureimonas glaciei</name>
    <dbReference type="NCBI Taxonomy" id="1776957"/>
    <lineage>
        <taxon>Bacteria</taxon>
        <taxon>Pseudomonadati</taxon>
        <taxon>Pseudomonadota</taxon>
        <taxon>Alphaproteobacteria</taxon>
        <taxon>Hyphomicrobiales</taxon>
        <taxon>Aurantimonadaceae</taxon>
        <taxon>Aureimonas</taxon>
    </lineage>
</organism>
<dbReference type="AlphaFoldDB" id="A0A916Y1X1"/>
<evidence type="ECO:0008006" key="5">
    <source>
        <dbReference type="Google" id="ProtNLM"/>
    </source>
</evidence>
<evidence type="ECO:0000313" key="4">
    <source>
        <dbReference type="Proteomes" id="UP000613160"/>
    </source>
</evidence>
<proteinExistence type="predicted"/>
<protein>
    <recommendedName>
        <fullName evidence="5">PhnA-like protein</fullName>
    </recommendedName>
</protein>
<evidence type="ECO:0000313" key="3">
    <source>
        <dbReference type="EMBL" id="GGD26716.1"/>
    </source>
</evidence>
<keyword evidence="4" id="KW-1185">Reference proteome</keyword>
<accession>A0A916Y1X1</accession>
<reference evidence="3" key="1">
    <citation type="journal article" date="2014" name="Int. J. Syst. Evol. Microbiol.">
        <title>Complete genome sequence of Corynebacterium casei LMG S-19264T (=DSM 44701T), isolated from a smear-ripened cheese.</title>
        <authorList>
            <consortium name="US DOE Joint Genome Institute (JGI-PGF)"/>
            <person name="Walter F."/>
            <person name="Albersmeier A."/>
            <person name="Kalinowski J."/>
            <person name="Ruckert C."/>
        </authorList>
    </citation>
    <scope>NUCLEOTIDE SEQUENCE</scope>
    <source>
        <strain evidence="3">CGMCC 1.15493</strain>
    </source>
</reference>
<feature type="transmembrane region" description="Helical" evidence="2">
    <location>
        <begin position="58"/>
        <end position="77"/>
    </location>
</feature>
<feature type="transmembrane region" description="Helical" evidence="2">
    <location>
        <begin position="12"/>
        <end position="38"/>
    </location>
</feature>
<sequence length="293" mass="29402">MAQGTLRRISWGAIFAGAILTLVVQIMLALLGVGIGTATLDPAGNGSPDLSTLGSASGLWTMGTVLIATFVGALAAARLAGSPEKADGLLHGIITWATSTLVIVYLLTSGVSAVIGGTFGALGASVSSLTQAAGNLGPQSLSALPDGLEADARALLQRGEQQVDQAADAAQQQGQQAANTARQATGEPDLAKAVPEIVAGLAEGATPEQRQAAVTVISQQAGISQQEAEQRLTQFQATYNEAVEKAKVAADQAAETVSTASFASFVALLLGLIVAAVGGLVGRPRPRIATVAV</sequence>
<dbReference type="Proteomes" id="UP000613160">
    <property type="component" value="Unassembled WGS sequence"/>
</dbReference>
<feature type="transmembrane region" description="Helical" evidence="2">
    <location>
        <begin position="262"/>
        <end position="281"/>
    </location>
</feature>
<feature type="region of interest" description="Disordered" evidence="1">
    <location>
        <begin position="161"/>
        <end position="187"/>
    </location>
</feature>
<gene>
    <name evidence="3" type="ORF">GCM10011335_32260</name>
</gene>